<reference evidence="1 2" key="1">
    <citation type="journal article" date="2022" name="Int. J. Syst. Evol. Microbiol.">
        <title>Noviherbaspirillum aridicola sp. nov., isolated from an arid soil in Pakistan.</title>
        <authorList>
            <person name="Khan I.U."/>
            <person name="Saqib M."/>
            <person name="Amin A."/>
            <person name="Hussain F."/>
            <person name="Li L."/>
            <person name="Liu Y.H."/>
            <person name="Fang B.Z."/>
            <person name="Ahmed I."/>
            <person name="Li W.J."/>
        </authorList>
    </citation>
    <scope>NUCLEOTIDE SEQUENCE [LARGE SCALE GENOMIC DNA]</scope>
    <source>
        <strain evidence="1 2">NCCP-691</strain>
    </source>
</reference>
<comment type="caution">
    <text evidence="1">The sequence shown here is derived from an EMBL/GenBank/DDBJ whole genome shotgun (WGS) entry which is preliminary data.</text>
</comment>
<gene>
    <name evidence="1" type="ORF">NCCP691_15760</name>
</gene>
<keyword evidence="2" id="KW-1185">Reference proteome</keyword>
<protein>
    <submittedName>
        <fullName evidence="1">Uncharacterized protein</fullName>
    </submittedName>
</protein>
<dbReference type="Proteomes" id="UP000887222">
    <property type="component" value="Unassembled WGS sequence"/>
</dbReference>
<proteinExistence type="predicted"/>
<dbReference type="EMBL" id="BPMK01000006">
    <property type="protein sequence ID" value="GIZ51562.1"/>
    <property type="molecule type" value="Genomic_DNA"/>
</dbReference>
<name>A0ABQ4Q3I1_9BURK</name>
<evidence type="ECO:0000313" key="1">
    <source>
        <dbReference type="EMBL" id="GIZ51562.1"/>
    </source>
</evidence>
<sequence length="178" mass="19843">MDVADLKVGQRWTGNMHHEDGAQFEFSKAGPELRLFFSGLPDEAVREFDSAPCEIGLLHSEDVAVVPWKIGEHLMGDAQFHAFLYPPETRPSDPVLNVDQRMRLRIVLVDRASGVVRGMRSVLLSPSLSNQLAEAVSRQLGNHIGREAYDAQVAIYQNKYPDVRDAIRAAEIFETAEG</sequence>
<dbReference type="RefSeq" id="WP_220807729.1">
    <property type="nucleotide sequence ID" value="NZ_BPMK01000006.1"/>
</dbReference>
<organism evidence="1 2">
    <name type="scientific">Noviherbaspirillum aridicola</name>
    <dbReference type="NCBI Taxonomy" id="2849687"/>
    <lineage>
        <taxon>Bacteria</taxon>
        <taxon>Pseudomonadati</taxon>
        <taxon>Pseudomonadota</taxon>
        <taxon>Betaproteobacteria</taxon>
        <taxon>Burkholderiales</taxon>
        <taxon>Oxalobacteraceae</taxon>
        <taxon>Noviherbaspirillum</taxon>
    </lineage>
</organism>
<accession>A0ABQ4Q3I1</accession>
<evidence type="ECO:0000313" key="2">
    <source>
        <dbReference type="Proteomes" id="UP000887222"/>
    </source>
</evidence>